<keyword evidence="2" id="KW-1185">Reference proteome</keyword>
<accession>A0ABD1CCQ9</accession>
<gene>
    <name evidence="1" type="ORF">pipiens_000781</name>
</gene>
<organism evidence="1 2">
    <name type="scientific">Culex pipiens pipiens</name>
    <name type="common">Northern house mosquito</name>
    <dbReference type="NCBI Taxonomy" id="38569"/>
    <lineage>
        <taxon>Eukaryota</taxon>
        <taxon>Metazoa</taxon>
        <taxon>Ecdysozoa</taxon>
        <taxon>Arthropoda</taxon>
        <taxon>Hexapoda</taxon>
        <taxon>Insecta</taxon>
        <taxon>Pterygota</taxon>
        <taxon>Neoptera</taxon>
        <taxon>Endopterygota</taxon>
        <taxon>Diptera</taxon>
        <taxon>Nematocera</taxon>
        <taxon>Culicoidea</taxon>
        <taxon>Culicidae</taxon>
        <taxon>Culicinae</taxon>
        <taxon>Culicini</taxon>
        <taxon>Culex</taxon>
        <taxon>Culex</taxon>
    </lineage>
</organism>
<dbReference type="Proteomes" id="UP001562425">
    <property type="component" value="Unassembled WGS sequence"/>
</dbReference>
<feature type="non-terminal residue" evidence="1">
    <location>
        <position position="69"/>
    </location>
</feature>
<name>A0ABD1CCQ9_CULPP</name>
<dbReference type="EMBL" id="JBEHCU010013620">
    <property type="protein sequence ID" value="KAL1374157.1"/>
    <property type="molecule type" value="Genomic_DNA"/>
</dbReference>
<dbReference type="AlphaFoldDB" id="A0ABD1CCQ9"/>
<evidence type="ECO:0000313" key="2">
    <source>
        <dbReference type="Proteomes" id="UP001562425"/>
    </source>
</evidence>
<proteinExistence type="predicted"/>
<evidence type="ECO:0000313" key="1">
    <source>
        <dbReference type="EMBL" id="KAL1374157.1"/>
    </source>
</evidence>
<evidence type="ECO:0008006" key="3">
    <source>
        <dbReference type="Google" id="ProtNLM"/>
    </source>
</evidence>
<dbReference type="InterPro" id="IPR009072">
    <property type="entry name" value="Histone-fold"/>
</dbReference>
<dbReference type="Gene3D" id="1.10.20.10">
    <property type="entry name" value="Histone, subunit A"/>
    <property type="match status" value="1"/>
</dbReference>
<sequence>MYVAAVVEYLAIGVLEMTAQEARGIPRHVLVAMESQDELNRLERIYQLFMEMCMSETVPGCHFVLLPEK</sequence>
<dbReference type="SUPFAM" id="SSF47113">
    <property type="entry name" value="Histone-fold"/>
    <property type="match status" value="1"/>
</dbReference>
<reference evidence="1 2" key="1">
    <citation type="submission" date="2024-05" db="EMBL/GenBank/DDBJ databases">
        <title>Culex pipiens pipiens assembly and annotation.</title>
        <authorList>
            <person name="Alout H."/>
            <person name="Durand T."/>
        </authorList>
    </citation>
    <scope>NUCLEOTIDE SEQUENCE [LARGE SCALE GENOMIC DNA]</scope>
    <source>
        <strain evidence="1">HA-2024</strain>
        <tissue evidence="1">Whole body</tissue>
    </source>
</reference>
<protein>
    <recommendedName>
        <fullName evidence="3">Histone H2A</fullName>
    </recommendedName>
</protein>
<comment type="caution">
    <text evidence="1">The sequence shown here is derived from an EMBL/GenBank/DDBJ whole genome shotgun (WGS) entry which is preliminary data.</text>
</comment>